<gene>
    <name evidence="2" type="ORF">GBG18_06625</name>
</gene>
<dbReference type="InterPro" id="IPR011010">
    <property type="entry name" value="DNA_brk_join_enz"/>
</dbReference>
<dbReference type="Proteomes" id="UP000461010">
    <property type="component" value="Unassembled WGS sequence"/>
</dbReference>
<sequence>MKYEIETGIYQVAINIEGEWWVDKYVQKWMIYLKRRCNTTKNSREIYGRALDIFLHYYVYVKQNILESLYEYLDRFREDLRLGLIIRTKRTIKLDKIDIVKDDYVVMKLKPLKINTINIYMRAIQWYLNYLKEQNIKDIPSLFKEEIDWKLLKMRSLKGKGGGYGLMMNPILSQLLGAKVNILKNIKSNRDSSMLDTYFPPELFSELLEISSPREQAIYLLCGCAGARIGQALSLTRDDYNYETKEVYIVDPLSDETGPLGTVSRFKLLKEKYDINMEEEPYQSLASKYPIPLQYSELLWINPSYKKVFFHVLKDVKKGNPYHNKHPFVFNTKSGKVLTTNESYRIFKTKIKKLIIKTENDWKNKRENKLSEEKEKIDNEYNYLISQLEKVRGLHSLRHMYAIMWADLSTTSLEISLMELRSLCQFGLGHSSESAILSYFTLRKKSRLLYMEKITNGKSINLEEYFINSLSLVNNYFERKRNG</sequence>
<dbReference type="EMBL" id="WFKJ01000016">
    <property type="protein sequence ID" value="KAB7891532.1"/>
    <property type="molecule type" value="Genomic_DNA"/>
</dbReference>
<comment type="caution">
    <text evidence="2">The sequence shown here is derived from an EMBL/GenBank/DDBJ whole genome shotgun (WGS) entry which is preliminary data.</text>
</comment>
<protein>
    <recommendedName>
        <fullName evidence="4">Tyr recombinase domain-containing protein</fullName>
    </recommendedName>
</protein>
<organism evidence="2 3">
    <name type="scientific">Poseidonibacter ostreae</name>
    <dbReference type="NCBI Taxonomy" id="2654171"/>
    <lineage>
        <taxon>Bacteria</taxon>
        <taxon>Pseudomonadati</taxon>
        <taxon>Campylobacterota</taxon>
        <taxon>Epsilonproteobacteria</taxon>
        <taxon>Campylobacterales</taxon>
        <taxon>Arcobacteraceae</taxon>
        <taxon>Poseidonibacter</taxon>
    </lineage>
</organism>
<keyword evidence="1" id="KW-0233">DNA recombination</keyword>
<name>A0ABQ6VLT2_9BACT</name>
<dbReference type="Gene3D" id="1.10.443.10">
    <property type="entry name" value="Intergrase catalytic core"/>
    <property type="match status" value="1"/>
</dbReference>
<accession>A0ABQ6VLT2</accession>
<reference evidence="2 3" key="1">
    <citation type="submission" date="2019-10" db="EMBL/GenBank/DDBJ databases">
        <title>Poseidonibacter ostreae sp. nov., isolated from the gut of the Ostrea denselamellosa.</title>
        <authorList>
            <person name="Choi A."/>
        </authorList>
    </citation>
    <scope>NUCLEOTIDE SEQUENCE [LARGE SCALE GENOMIC DNA]</scope>
    <source>
        <strain evidence="2 3">SJOD-M-5</strain>
    </source>
</reference>
<proteinExistence type="predicted"/>
<evidence type="ECO:0000313" key="2">
    <source>
        <dbReference type="EMBL" id="KAB7891532.1"/>
    </source>
</evidence>
<dbReference type="SUPFAM" id="SSF56349">
    <property type="entry name" value="DNA breaking-rejoining enzymes"/>
    <property type="match status" value="1"/>
</dbReference>
<evidence type="ECO:0000313" key="3">
    <source>
        <dbReference type="Proteomes" id="UP000461010"/>
    </source>
</evidence>
<evidence type="ECO:0000256" key="1">
    <source>
        <dbReference type="ARBA" id="ARBA00023172"/>
    </source>
</evidence>
<dbReference type="InterPro" id="IPR013762">
    <property type="entry name" value="Integrase-like_cat_sf"/>
</dbReference>
<keyword evidence="3" id="KW-1185">Reference proteome</keyword>
<dbReference type="RefSeq" id="WP_152189553.1">
    <property type="nucleotide sequence ID" value="NZ_WFKJ01000016.1"/>
</dbReference>
<evidence type="ECO:0008006" key="4">
    <source>
        <dbReference type="Google" id="ProtNLM"/>
    </source>
</evidence>